<evidence type="ECO:0000313" key="2">
    <source>
        <dbReference type="EMBL" id="AAQ18755.1"/>
    </source>
</evidence>
<geneLocation type="mitochondrion" evidence="2"/>
<organism evidence="2">
    <name type="scientific">Tupiella akineta</name>
    <name type="common">Green alga</name>
    <name type="synonym">Pseudendoclonium akinetum</name>
    <dbReference type="NCBI Taxonomy" id="160070"/>
    <lineage>
        <taxon>Eukaryota</taxon>
        <taxon>Viridiplantae</taxon>
        <taxon>Chlorophyta</taxon>
        <taxon>core chlorophytes</taxon>
        <taxon>Ulvophyceae</taxon>
        <taxon>OUU clade</taxon>
        <taxon>Ulotrichales</taxon>
        <taxon>Tupiellaceae</taxon>
        <taxon>Tupiella</taxon>
    </lineage>
</organism>
<dbReference type="InterPro" id="IPR051289">
    <property type="entry name" value="LAGLIDADG_Endonuclease"/>
</dbReference>
<protein>
    <submittedName>
        <fullName evidence="2">Putative site-specific DNA endonuclease</fullName>
    </submittedName>
</protein>
<dbReference type="GO" id="GO:0005739">
    <property type="term" value="C:mitochondrion"/>
    <property type="evidence" value="ECO:0007669"/>
    <property type="project" value="UniProtKB-ARBA"/>
</dbReference>
<sequence>MPDKIKIKSRVLTKPQKVTLKYIKPFFVGLFEGDGCISTQKTSTLKSSPVLTLELKHLPENISMLKQISGFIGGHVSKGRQGNRLFVKWRAVSKADVANCLKMFKKYPLLTSRKRLQLEHLQRCDLNTEWEFHLKTRDQRYDKQEEMVEIEKKSFVIPPYFGPWLSGFIEAEGCFHSQSGFGFSISRNTDWYILNAIKTYFDSHHKLSVHRRTNRRYSSTHYVIQMGGFKVISLIIAHFKQYPLLGYKDVSFKAFCKYGTFEFSRKPNSKVLKRRKLKRADSSDSPCPL</sequence>
<dbReference type="InterPro" id="IPR027434">
    <property type="entry name" value="Homing_endonucl"/>
</dbReference>
<dbReference type="Pfam" id="PF00961">
    <property type="entry name" value="LAGLIDADG_1"/>
    <property type="match status" value="2"/>
</dbReference>
<evidence type="ECO:0000259" key="1">
    <source>
        <dbReference type="Pfam" id="PF00961"/>
    </source>
</evidence>
<keyword evidence="2" id="KW-0540">Nuclease</keyword>
<dbReference type="GO" id="GO:0004519">
    <property type="term" value="F:endonuclease activity"/>
    <property type="evidence" value="ECO:0007669"/>
    <property type="project" value="UniProtKB-KW"/>
</dbReference>
<reference evidence="2" key="1">
    <citation type="submission" date="2003-08" db="EMBL/GenBank/DDBJ databases">
        <authorList>
            <person name="Pombert J.-F."/>
            <person name="Otis C."/>
            <person name="Lemieux C."/>
            <person name="Turmel M."/>
        </authorList>
    </citation>
    <scope>NUCLEOTIDE SEQUENCE</scope>
    <source>
        <strain evidence="2">UTEX 1912</strain>
    </source>
</reference>
<dbReference type="GeneID" id="2847003"/>
<reference evidence="2" key="2">
    <citation type="journal article" date="2004" name="Mol. Biol. Evol.">
        <title>The complete mitochondrial DNA sequence of the green alga Pseudendoclonium akinetum (Ulvophyceae) highlights distinctive evolutionary trends in the chlorophyta and suggests a sister-group relationship between the Ulvophyceae and Chlorophyceae.</title>
        <authorList>
            <person name="Pombert J.F."/>
            <person name="Otis C."/>
            <person name="Lemieux C."/>
            <person name="Turmel M."/>
        </authorList>
    </citation>
    <scope>NUCLEOTIDE SEQUENCE</scope>
    <source>
        <strain evidence="2">UTEX 1912</strain>
    </source>
</reference>
<dbReference type="PANTHER" id="PTHR36181:SF2">
    <property type="entry name" value="INTRON-ENCODED ENDONUCLEASE AI3-RELATED"/>
    <property type="match status" value="1"/>
</dbReference>
<dbReference type="PANTHER" id="PTHR36181">
    <property type="entry name" value="INTRON-ENCODED ENDONUCLEASE AI3-RELATED"/>
    <property type="match status" value="1"/>
</dbReference>
<dbReference type="EMBL" id="AY359242">
    <property type="protein sequence ID" value="AAQ18755.1"/>
    <property type="molecule type" value="Genomic_DNA"/>
</dbReference>
<gene>
    <name evidence="2" type="primary">orf289</name>
</gene>
<feature type="domain" description="Homing endonuclease LAGLIDADG" evidence="1">
    <location>
        <begin position="28"/>
        <end position="114"/>
    </location>
</feature>
<keyword evidence="2" id="KW-0255">Endonuclease</keyword>
<keyword evidence="2" id="KW-0496">Mitochondrion</keyword>
<accession>Q6UVR9</accession>
<proteinExistence type="predicted"/>
<name>Q6UVR9_TUPAK</name>
<dbReference type="SUPFAM" id="SSF55608">
    <property type="entry name" value="Homing endonucleases"/>
    <property type="match status" value="2"/>
</dbReference>
<dbReference type="RefSeq" id="YP_025796.1">
    <property type="nucleotide sequence ID" value="NC_005926.1"/>
</dbReference>
<feature type="domain" description="Homing endonuclease LAGLIDADG" evidence="1">
    <location>
        <begin position="165"/>
        <end position="258"/>
    </location>
</feature>
<dbReference type="Gene3D" id="3.10.28.10">
    <property type="entry name" value="Homing endonucleases"/>
    <property type="match status" value="2"/>
</dbReference>
<keyword evidence="2" id="KW-0378">Hydrolase</keyword>
<dbReference type="AlphaFoldDB" id="Q6UVR9"/>
<dbReference type="InterPro" id="IPR004860">
    <property type="entry name" value="LAGLIDADG_dom"/>
</dbReference>